<feature type="compositionally biased region" description="Low complexity" evidence="6">
    <location>
        <begin position="327"/>
        <end position="339"/>
    </location>
</feature>
<keyword evidence="2" id="KW-0732">Signal</keyword>
<accession>A0ABD5W9T0</accession>
<dbReference type="InterPro" id="IPR036188">
    <property type="entry name" value="FAD/NAD-bd_sf"/>
</dbReference>
<dbReference type="AlphaFoldDB" id="A0ABD5W9T0"/>
<evidence type="ECO:0000313" key="7">
    <source>
        <dbReference type="EMBL" id="MFC7059993.1"/>
    </source>
</evidence>
<keyword evidence="3" id="KW-0274">FAD</keyword>
<gene>
    <name evidence="7" type="ORF">ACFQQG_19490</name>
</gene>
<keyword evidence="5" id="KW-0520">NAD</keyword>
<organism evidence="7 8">
    <name type="scientific">Halovenus salina</name>
    <dbReference type="NCBI Taxonomy" id="1510225"/>
    <lineage>
        <taxon>Archaea</taxon>
        <taxon>Methanobacteriati</taxon>
        <taxon>Methanobacteriota</taxon>
        <taxon>Stenosarchaea group</taxon>
        <taxon>Halobacteria</taxon>
        <taxon>Halobacteriales</taxon>
        <taxon>Haloarculaceae</taxon>
        <taxon>Halovenus</taxon>
    </lineage>
</organism>
<name>A0ABD5W9T0_9EURY</name>
<dbReference type="RefSeq" id="WP_382187370.1">
    <property type="nucleotide sequence ID" value="NZ_JBHSZI010000005.1"/>
</dbReference>
<keyword evidence="1" id="KW-0285">Flavoprotein</keyword>
<feature type="region of interest" description="Disordered" evidence="6">
    <location>
        <begin position="300"/>
        <end position="339"/>
    </location>
</feature>
<evidence type="ECO:0000256" key="2">
    <source>
        <dbReference type="ARBA" id="ARBA00022729"/>
    </source>
</evidence>
<dbReference type="InterPro" id="IPR052206">
    <property type="entry name" value="Retinol_saturase"/>
</dbReference>
<sequence>MDGLDEDDLKTPVFEHLGVFENVDFEQIDQFYRYVDPTRGTDITVPHGPEAAIDAYAAAFPEENAGIRKFINVILTTRREVADWPFFEEPSLVDYALAPVRQRTLGRYRKTTLGELLDDVIDDESCKLALGANLGYYHDDPYELSLPFFAVAQGGYIDGGSYYVRGGSQRLSDYLVSLIEENGGAVDCGRLVSDIHVRDGWVSGATHAKTYTETDEQTTQANSVIANAAVPTVAENLLADPHGSTLAAEISDRAIAPSLTTLYLVFEPTPADLGNECYSTIIEGTDIDTLLTLVTHLRRGSEAADSRSSTTARWPPTSHPMVSLSAPSRPSTTTTRGVG</sequence>
<comment type="caution">
    <text evidence="7">The sequence shown here is derived from an EMBL/GenBank/DDBJ whole genome shotgun (WGS) entry which is preliminary data.</text>
</comment>
<evidence type="ECO:0000256" key="5">
    <source>
        <dbReference type="ARBA" id="ARBA00023027"/>
    </source>
</evidence>
<keyword evidence="8" id="KW-1185">Reference proteome</keyword>
<dbReference type="SUPFAM" id="SSF51905">
    <property type="entry name" value="FAD/NAD(P)-binding domain"/>
    <property type="match status" value="1"/>
</dbReference>
<evidence type="ECO:0000256" key="1">
    <source>
        <dbReference type="ARBA" id="ARBA00022630"/>
    </source>
</evidence>
<protein>
    <submittedName>
        <fullName evidence="7">Phytoene desaturase family protein</fullName>
    </submittedName>
</protein>
<dbReference type="Gene3D" id="3.50.50.60">
    <property type="entry name" value="FAD/NAD(P)-binding domain"/>
    <property type="match status" value="1"/>
</dbReference>
<evidence type="ECO:0000256" key="3">
    <source>
        <dbReference type="ARBA" id="ARBA00022827"/>
    </source>
</evidence>
<evidence type="ECO:0000256" key="4">
    <source>
        <dbReference type="ARBA" id="ARBA00022857"/>
    </source>
</evidence>
<dbReference type="Proteomes" id="UP001596445">
    <property type="component" value="Unassembled WGS sequence"/>
</dbReference>
<dbReference type="PANTHER" id="PTHR46091:SF3">
    <property type="entry name" value="AMINE OXIDASE DOMAIN-CONTAINING PROTEIN"/>
    <property type="match status" value="1"/>
</dbReference>
<dbReference type="EMBL" id="JBHSZI010000005">
    <property type="protein sequence ID" value="MFC7059993.1"/>
    <property type="molecule type" value="Genomic_DNA"/>
</dbReference>
<reference evidence="7 8" key="1">
    <citation type="journal article" date="2019" name="Int. J. Syst. Evol. Microbiol.">
        <title>The Global Catalogue of Microorganisms (GCM) 10K type strain sequencing project: providing services to taxonomists for standard genome sequencing and annotation.</title>
        <authorList>
            <consortium name="The Broad Institute Genomics Platform"/>
            <consortium name="The Broad Institute Genome Sequencing Center for Infectious Disease"/>
            <person name="Wu L."/>
            <person name="Ma J."/>
        </authorList>
    </citation>
    <scope>NUCLEOTIDE SEQUENCE [LARGE SCALE GENOMIC DNA]</scope>
    <source>
        <strain evidence="7 8">JCM 30072</strain>
    </source>
</reference>
<evidence type="ECO:0000313" key="8">
    <source>
        <dbReference type="Proteomes" id="UP001596445"/>
    </source>
</evidence>
<proteinExistence type="predicted"/>
<keyword evidence="4" id="KW-0521">NADP</keyword>
<dbReference type="PANTHER" id="PTHR46091">
    <property type="entry name" value="BLR7054 PROTEIN"/>
    <property type="match status" value="1"/>
</dbReference>
<evidence type="ECO:0000256" key="6">
    <source>
        <dbReference type="SAM" id="MobiDB-lite"/>
    </source>
</evidence>